<evidence type="ECO:0000256" key="6">
    <source>
        <dbReference type="ARBA" id="ARBA00023242"/>
    </source>
</evidence>
<dbReference type="OrthoDB" id="2505440at2759"/>
<sequence length="192" mass="20994">MARGVTRGRGRARGRGSRGAPSTSFSRKRTSPDDEEGTPRPFKKSKGDGEPDVHPLGTLLRDAEGNQYVNIKPNGMRRATVSDFKGTTLVSIREYYETDGGEMMPGKKGISLSVEQYNALLAAAPLIGSVLEQMNETVVRPDYSEEALAALNKDAEQEAPEEVAAAKDQDQDEAEDMNEEVKEEDEDDEEEG</sequence>
<evidence type="ECO:0000256" key="4">
    <source>
        <dbReference type="ARBA" id="ARBA00023125"/>
    </source>
</evidence>
<feature type="compositionally biased region" description="Acidic residues" evidence="7">
    <location>
        <begin position="170"/>
        <end position="192"/>
    </location>
</feature>
<feature type="region of interest" description="Disordered" evidence="7">
    <location>
        <begin position="149"/>
        <end position="192"/>
    </location>
</feature>
<evidence type="ECO:0000313" key="10">
    <source>
        <dbReference type="Proteomes" id="UP000481861"/>
    </source>
</evidence>
<dbReference type="Proteomes" id="UP000481861">
    <property type="component" value="Unassembled WGS sequence"/>
</dbReference>
<protein>
    <submittedName>
        <fullName evidence="9">Transcriptional Coactivator p15-domain-containing protein</fullName>
    </submittedName>
</protein>
<dbReference type="GO" id="GO:0003677">
    <property type="term" value="F:DNA binding"/>
    <property type="evidence" value="ECO:0007669"/>
    <property type="project" value="UniProtKB-KW"/>
</dbReference>
<dbReference type="InterPro" id="IPR009044">
    <property type="entry name" value="ssDNA-bd_transcriptional_reg"/>
</dbReference>
<dbReference type="GO" id="GO:0060261">
    <property type="term" value="P:positive regulation of transcription initiation by RNA polymerase II"/>
    <property type="evidence" value="ECO:0007669"/>
    <property type="project" value="InterPro"/>
</dbReference>
<dbReference type="PANTHER" id="PTHR13215">
    <property type="entry name" value="RNA POLYMERASE II TRANSCRIPTIONAL COACTIVATOR"/>
    <property type="match status" value="1"/>
</dbReference>
<dbReference type="EMBL" id="JAADJZ010000001">
    <property type="protein sequence ID" value="KAF2877743.1"/>
    <property type="molecule type" value="Genomic_DNA"/>
</dbReference>
<comment type="subcellular location">
    <subcellularLocation>
        <location evidence="1">Nucleus</location>
    </subcellularLocation>
</comment>
<keyword evidence="10" id="KW-1185">Reference proteome</keyword>
<name>A0A7C8MKH0_9PLEO</name>
<comment type="similarity">
    <text evidence="2">Belongs to the transcriptional coactivator PC4 family.</text>
</comment>
<dbReference type="InterPro" id="IPR045125">
    <property type="entry name" value="Sub1/Tcp4-like"/>
</dbReference>
<keyword evidence="4" id="KW-0238">DNA-binding</keyword>
<dbReference type="GO" id="GO:0003713">
    <property type="term" value="F:transcription coactivator activity"/>
    <property type="evidence" value="ECO:0007669"/>
    <property type="project" value="InterPro"/>
</dbReference>
<dbReference type="Pfam" id="PF02229">
    <property type="entry name" value="PC4"/>
    <property type="match status" value="1"/>
</dbReference>
<evidence type="ECO:0000256" key="2">
    <source>
        <dbReference type="ARBA" id="ARBA00009001"/>
    </source>
</evidence>
<organism evidence="9 10">
    <name type="scientific">Massariosphaeria phaeospora</name>
    <dbReference type="NCBI Taxonomy" id="100035"/>
    <lineage>
        <taxon>Eukaryota</taxon>
        <taxon>Fungi</taxon>
        <taxon>Dikarya</taxon>
        <taxon>Ascomycota</taxon>
        <taxon>Pezizomycotina</taxon>
        <taxon>Dothideomycetes</taxon>
        <taxon>Pleosporomycetidae</taxon>
        <taxon>Pleosporales</taxon>
        <taxon>Pleosporales incertae sedis</taxon>
        <taxon>Massariosphaeria</taxon>
    </lineage>
</organism>
<feature type="domain" description="Transcriptional coactivator p15 (PC4) C-terminal" evidence="8">
    <location>
        <begin position="75"/>
        <end position="122"/>
    </location>
</feature>
<evidence type="ECO:0000256" key="1">
    <source>
        <dbReference type="ARBA" id="ARBA00004123"/>
    </source>
</evidence>
<comment type="caution">
    <text evidence="9">The sequence shown here is derived from an EMBL/GenBank/DDBJ whole genome shotgun (WGS) entry which is preliminary data.</text>
</comment>
<keyword evidence="3" id="KW-0805">Transcription regulation</keyword>
<evidence type="ECO:0000256" key="7">
    <source>
        <dbReference type="SAM" id="MobiDB-lite"/>
    </source>
</evidence>
<proteinExistence type="inferred from homology"/>
<feature type="region of interest" description="Disordered" evidence="7">
    <location>
        <begin position="1"/>
        <end position="65"/>
    </location>
</feature>
<evidence type="ECO:0000256" key="3">
    <source>
        <dbReference type="ARBA" id="ARBA00023015"/>
    </source>
</evidence>
<dbReference type="GO" id="GO:0005634">
    <property type="term" value="C:nucleus"/>
    <property type="evidence" value="ECO:0007669"/>
    <property type="project" value="UniProtKB-SubCell"/>
</dbReference>
<dbReference type="InterPro" id="IPR003173">
    <property type="entry name" value="PC4_C"/>
</dbReference>
<dbReference type="AlphaFoldDB" id="A0A7C8MKH0"/>
<keyword evidence="6" id="KW-0539">Nucleus</keyword>
<gene>
    <name evidence="9" type="ORF">BDV95DRAFT_480600</name>
</gene>
<keyword evidence="5" id="KW-0804">Transcription</keyword>
<evidence type="ECO:0000256" key="5">
    <source>
        <dbReference type="ARBA" id="ARBA00023163"/>
    </source>
</evidence>
<accession>A0A7C8MKH0</accession>
<dbReference type="SUPFAM" id="SSF54447">
    <property type="entry name" value="ssDNA-binding transcriptional regulator domain"/>
    <property type="match status" value="1"/>
</dbReference>
<evidence type="ECO:0000313" key="9">
    <source>
        <dbReference type="EMBL" id="KAF2877743.1"/>
    </source>
</evidence>
<feature type="compositionally biased region" description="Basic residues" evidence="7">
    <location>
        <begin position="1"/>
        <end position="16"/>
    </location>
</feature>
<evidence type="ECO:0000259" key="8">
    <source>
        <dbReference type="Pfam" id="PF02229"/>
    </source>
</evidence>
<dbReference type="Gene3D" id="2.30.31.10">
    <property type="entry name" value="Transcriptional Coactivator Pc4, Chain A"/>
    <property type="match status" value="1"/>
</dbReference>
<reference evidence="9 10" key="1">
    <citation type="submission" date="2020-01" db="EMBL/GenBank/DDBJ databases">
        <authorList>
            <consortium name="DOE Joint Genome Institute"/>
            <person name="Haridas S."/>
            <person name="Albert R."/>
            <person name="Binder M."/>
            <person name="Bloem J."/>
            <person name="Labutti K."/>
            <person name="Salamov A."/>
            <person name="Andreopoulos B."/>
            <person name="Baker S.E."/>
            <person name="Barry K."/>
            <person name="Bills G."/>
            <person name="Bluhm B.H."/>
            <person name="Cannon C."/>
            <person name="Castanera R."/>
            <person name="Culley D.E."/>
            <person name="Daum C."/>
            <person name="Ezra D."/>
            <person name="Gonzalez J.B."/>
            <person name="Henrissat B."/>
            <person name="Kuo A."/>
            <person name="Liang C."/>
            <person name="Lipzen A."/>
            <person name="Lutzoni F."/>
            <person name="Magnuson J."/>
            <person name="Mondo S."/>
            <person name="Nolan M."/>
            <person name="Ohm R."/>
            <person name="Pangilinan J."/>
            <person name="Park H.-J.H."/>
            <person name="Ramirez L."/>
            <person name="Alfaro M."/>
            <person name="Sun H."/>
            <person name="Tritt A."/>
            <person name="Yoshinaga Y."/>
            <person name="Zwiers L.-H.L."/>
            <person name="Turgeon B.G."/>
            <person name="Goodwin S.B."/>
            <person name="Spatafora J.W."/>
            <person name="Crous P.W."/>
            <person name="Grigoriev I.V."/>
        </authorList>
    </citation>
    <scope>NUCLEOTIDE SEQUENCE [LARGE SCALE GENOMIC DNA]</scope>
    <source>
        <strain evidence="9 10">CBS 611.86</strain>
    </source>
</reference>